<dbReference type="GO" id="GO:0000307">
    <property type="term" value="C:cyclin-dependent protein kinase holoenzyme complex"/>
    <property type="evidence" value="ECO:0007669"/>
    <property type="project" value="TreeGrafter"/>
</dbReference>
<dbReference type="GO" id="GO:0000082">
    <property type="term" value="P:G1/S transition of mitotic cell cycle"/>
    <property type="evidence" value="ECO:0007669"/>
    <property type="project" value="TreeGrafter"/>
</dbReference>
<evidence type="ECO:0000256" key="1">
    <source>
        <dbReference type="ARBA" id="ARBA00006485"/>
    </source>
</evidence>
<dbReference type="GO" id="GO:0005634">
    <property type="term" value="C:nucleus"/>
    <property type="evidence" value="ECO:0007669"/>
    <property type="project" value="TreeGrafter"/>
</dbReference>
<reference evidence="17 18" key="1">
    <citation type="submission" date="2012-05" db="EMBL/GenBank/DDBJ databases">
        <title>Recombination and specialization in a pathogen metapopulation.</title>
        <authorList>
            <person name="Gardiner A."/>
            <person name="Kemen E."/>
            <person name="Schultz-Larsen T."/>
            <person name="MacLean D."/>
            <person name="Van Oosterhout C."/>
            <person name="Jones J.D.G."/>
        </authorList>
    </citation>
    <scope>NUCLEOTIDE SEQUENCE [LARGE SCALE GENOMIC DNA]</scope>
    <source>
        <strain evidence="17 18">Ac Nc2</strain>
    </source>
</reference>
<dbReference type="EMBL" id="CAIX01000002">
    <property type="protein sequence ID" value="CCI39584.1"/>
    <property type="molecule type" value="Genomic_DNA"/>
</dbReference>
<evidence type="ECO:0000256" key="13">
    <source>
        <dbReference type="ARBA" id="ARBA00048367"/>
    </source>
</evidence>
<dbReference type="InterPro" id="IPR011009">
    <property type="entry name" value="Kinase-like_dom_sf"/>
</dbReference>
<evidence type="ECO:0000256" key="14">
    <source>
        <dbReference type="PROSITE-ProRule" id="PRU10141"/>
    </source>
</evidence>
<dbReference type="PROSITE" id="PS00108">
    <property type="entry name" value="PROTEIN_KINASE_ST"/>
    <property type="match status" value="1"/>
</dbReference>
<keyword evidence="3 15" id="KW-0723">Serine/threonine-protein kinase</keyword>
<dbReference type="GO" id="GO:0030332">
    <property type="term" value="F:cyclin binding"/>
    <property type="evidence" value="ECO:0007669"/>
    <property type="project" value="TreeGrafter"/>
</dbReference>
<keyword evidence="18" id="KW-1185">Reference proteome</keyword>
<evidence type="ECO:0000256" key="10">
    <source>
        <dbReference type="ARBA" id="ARBA00041902"/>
    </source>
</evidence>
<evidence type="ECO:0000256" key="4">
    <source>
        <dbReference type="ARBA" id="ARBA00022679"/>
    </source>
</evidence>
<name>A0A024FYB7_9STRA</name>
<dbReference type="PANTHER" id="PTHR24056">
    <property type="entry name" value="CELL DIVISION PROTEIN KINASE"/>
    <property type="match status" value="1"/>
</dbReference>
<dbReference type="STRING" id="65357.A0A024FYB7"/>
<dbReference type="SUPFAM" id="SSF56112">
    <property type="entry name" value="Protein kinase-like (PK-like)"/>
    <property type="match status" value="1"/>
</dbReference>
<evidence type="ECO:0000256" key="15">
    <source>
        <dbReference type="RuleBase" id="RU000304"/>
    </source>
</evidence>
<evidence type="ECO:0000256" key="9">
    <source>
        <dbReference type="ARBA" id="ARBA00039612"/>
    </source>
</evidence>
<evidence type="ECO:0000256" key="11">
    <source>
        <dbReference type="ARBA" id="ARBA00042858"/>
    </source>
</evidence>
<feature type="domain" description="Protein kinase" evidence="16">
    <location>
        <begin position="44"/>
        <end position="329"/>
    </location>
</feature>
<dbReference type="InterPro" id="IPR000719">
    <property type="entry name" value="Prot_kinase_dom"/>
</dbReference>
<dbReference type="GO" id="GO:0010389">
    <property type="term" value="P:regulation of G2/M transition of mitotic cell cycle"/>
    <property type="evidence" value="ECO:0007669"/>
    <property type="project" value="TreeGrafter"/>
</dbReference>
<accession>A0A024FYB7</accession>
<dbReference type="GO" id="GO:0005524">
    <property type="term" value="F:ATP binding"/>
    <property type="evidence" value="ECO:0007669"/>
    <property type="project" value="UniProtKB-UniRule"/>
</dbReference>
<organism evidence="17 18">
    <name type="scientific">Albugo candida</name>
    <dbReference type="NCBI Taxonomy" id="65357"/>
    <lineage>
        <taxon>Eukaryota</taxon>
        <taxon>Sar</taxon>
        <taxon>Stramenopiles</taxon>
        <taxon>Oomycota</taxon>
        <taxon>Peronosporomycetes</taxon>
        <taxon>Albuginales</taxon>
        <taxon>Albuginaceae</taxon>
        <taxon>Albugo</taxon>
    </lineage>
</organism>
<dbReference type="InterPro" id="IPR017441">
    <property type="entry name" value="Protein_kinase_ATP_BS"/>
</dbReference>
<dbReference type="PROSITE" id="PS50011">
    <property type="entry name" value="PROTEIN_KINASE_DOM"/>
    <property type="match status" value="1"/>
</dbReference>
<dbReference type="GO" id="GO:0005737">
    <property type="term" value="C:cytoplasm"/>
    <property type="evidence" value="ECO:0007669"/>
    <property type="project" value="TreeGrafter"/>
</dbReference>
<dbReference type="Proteomes" id="UP000053237">
    <property type="component" value="Unassembled WGS sequence"/>
</dbReference>
<gene>
    <name evidence="17" type="ORF">BN9_003670</name>
</gene>
<comment type="catalytic activity">
    <reaction evidence="12">
        <text>L-threonyl-[protein] + ATP = O-phospho-L-threonyl-[protein] + ADP + H(+)</text>
        <dbReference type="Rhea" id="RHEA:46608"/>
        <dbReference type="Rhea" id="RHEA-COMP:11060"/>
        <dbReference type="Rhea" id="RHEA-COMP:11605"/>
        <dbReference type="ChEBI" id="CHEBI:15378"/>
        <dbReference type="ChEBI" id="CHEBI:30013"/>
        <dbReference type="ChEBI" id="CHEBI:30616"/>
        <dbReference type="ChEBI" id="CHEBI:61977"/>
        <dbReference type="ChEBI" id="CHEBI:456216"/>
        <dbReference type="EC" id="2.7.11.22"/>
    </reaction>
</comment>
<dbReference type="InParanoid" id="A0A024FYB7"/>
<evidence type="ECO:0000256" key="12">
    <source>
        <dbReference type="ARBA" id="ARBA00047811"/>
    </source>
</evidence>
<evidence type="ECO:0000313" key="18">
    <source>
        <dbReference type="Proteomes" id="UP000053237"/>
    </source>
</evidence>
<keyword evidence="4" id="KW-0808">Transferase</keyword>
<dbReference type="GO" id="GO:0007165">
    <property type="term" value="P:signal transduction"/>
    <property type="evidence" value="ECO:0007669"/>
    <property type="project" value="TreeGrafter"/>
</dbReference>
<evidence type="ECO:0000256" key="8">
    <source>
        <dbReference type="ARBA" id="ARBA00038543"/>
    </source>
</evidence>
<dbReference type="EC" id="2.7.11.22" evidence="2"/>
<dbReference type="OrthoDB" id="159150at2759"/>
<comment type="caution">
    <text evidence="17">The sequence shown here is derived from an EMBL/GenBank/DDBJ whole genome shotgun (WGS) entry which is preliminary data.</text>
</comment>
<sequence>MILDRFNVVSNAITTSRAFYRLFAFRSILIHSEVMAKYKLIGKYERRQEIGRGTYGSVYEGWDPENGTKVAIKKIPVNGENEADILKTCHDAKHIIQLKDCVRKGEKLYMIMEFMESDVEKVLSKRGRSGTTDGTERLTIAEIKAYLTFLLKGVNELHQQDILHRDLKPNNILVTGREHTTFFAKIGDMGMATRIKAEHTTRSIEVVTRTYRAPELFFGDDQYGKAVDMWSVGCIFAEMVLGKPLFEGVSDIDHLSKVFAVLGSPTENGWKEACNLPCYLKFKDTHPAALTSKLEHRLSDLGVDLLQQMLQLDPDKRITATDALHHYFFEERPLLAEGEQLIQTIPPPESPKKRLRHDVEPAMLARKIKARRLV</sequence>
<dbReference type="GO" id="GO:0010468">
    <property type="term" value="P:regulation of gene expression"/>
    <property type="evidence" value="ECO:0007669"/>
    <property type="project" value="TreeGrafter"/>
</dbReference>
<dbReference type="PROSITE" id="PS00107">
    <property type="entry name" value="PROTEIN_KINASE_ATP"/>
    <property type="match status" value="1"/>
</dbReference>
<dbReference type="SMART" id="SM00220">
    <property type="entry name" value="S_TKc"/>
    <property type="match status" value="1"/>
</dbReference>
<keyword evidence="7 14" id="KW-0067">ATP-binding</keyword>
<dbReference type="InterPro" id="IPR008271">
    <property type="entry name" value="Ser/Thr_kinase_AS"/>
</dbReference>
<dbReference type="InterPro" id="IPR050108">
    <property type="entry name" value="CDK"/>
</dbReference>
<feature type="binding site" evidence="14">
    <location>
        <position position="74"/>
    </location>
    <ligand>
        <name>ATP</name>
        <dbReference type="ChEBI" id="CHEBI:30616"/>
    </ligand>
</feature>
<evidence type="ECO:0000256" key="6">
    <source>
        <dbReference type="ARBA" id="ARBA00022777"/>
    </source>
</evidence>
<keyword evidence="5 14" id="KW-0547">Nucleotide-binding</keyword>
<evidence type="ECO:0000259" key="16">
    <source>
        <dbReference type="PROSITE" id="PS50011"/>
    </source>
</evidence>
<comment type="similarity">
    <text evidence="1">Belongs to the protein kinase superfamily. CMGC Ser/Thr protein kinase family. CDC2/CDKX subfamily.</text>
</comment>
<dbReference type="Gene3D" id="1.10.510.10">
    <property type="entry name" value="Transferase(Phosphotransferase) domain 1"/>
    <property type="match status" value="1"/>
</dbReference>
<comment type="subunit">
    <text evidence="8">May form a complex composed of at least the catalytic subunit CRK2 and a cyclin.</text>
</comment>
<evidence type="ECO:0000256" key="3">
    <source>
        <dbReference type="ARBA" id="ARBA00022527"/>
    </source>
</evidence>
<keyword evidence="6" id="KW-0418">Kinase</keyword>
<evidence type="ECO:0000256" key="7">
    <source>
        <dbReference type="ARBA" id="ARBA00022840"/>
    </source>
</evidence>
<dbReference type="PANTHER" id="PTHR24056:SF254">
    <property type="entry name" value="CYCLIN-DEPENDENT KINASE 2"/>
    <property type="match status" value="1"/>
</dbReference>
<dbReference type="Pfam" id="PF00069">
    <property type="entry name" value="Pkinase"/>
    <property type="match status" value="1"/>
</dbReference>
<evidence type="ECO:0000256" key="5">
    <source>
        <dbReference type="ARBA" id="ARBA00022741"/>
    </source>
</evidence>
<evidence type="ECO:0000313" key="17">
    <source>
        <dbReference type="EMBL" id="CCI39584.1"/>
    </source>
</evidence>
<dbReference type="AlphaFoldDB" id="A0A024FYB7"/>
<protein>
    <recommendedName>
        <fullName evidence="9">Cyclin-dependent kinase 2 homolog</fullName>
        <ecNumber evidence="2">2.7.11.22</ecNumber>
    </recommendedName>
    <alternativeName>
        <fullName evidence="10">Cell division control protein 2 homolog</fullName>
    </alternativeName>
    <alternativeName>
        <fullName evidence="11">cdc2-related kinase 2</fullName>
    </alternativeName>
</protein>
<proteinExistence type="inferred from homology"/>
<dbReference type="FunFam" id="1.10.510.10:FF:000624">
    <property type="entry name" value="Mitogen-activated protein kinase"/>
    <property type="match status" value="1"/>
</dbReference>
<evidence type="ECO:0000256" key="2">
    <source>
        <dbReference type="ARBA" id="ARBA00012425"/>
    </source>
</evidence>
<comment type="catalytic activity">
    <reaction evidence="13">
        <text>L-seryl-[protein] + ATP = O-phospho-L-seryl-[protein] + ADP + H(+)</text>
        <dbReference type="Rhea" id="RHEA:17989"/>
        <dbReference type="Rhea" id="RHEA-COMP:9863"/>
        <dbReference type="Rhea" id="RHEA-COMP:11604"/>
        <dbReference type="ChEBI" id="CHEBI:15378"/>
        <dbReference type="ChEBI" id="CHEBI:29999"/>
        <dbReference type="ChEBI" id="CHEBI:30616"/>
        <dbReference type="ChEBI" id="CHEBI:83421"/>
        <dbReference type="ChEBI" id="CHEBI:456216"/>
        <dbReference type="EC" id="2.7.11.22"/>
    </reaction>
</comment>
<dbReference type="Gene3D" id="3.30.200.20">
    <property type="entry name" value="Phosphorylase Kinase, domain 1"/>
    <property type="match status" value="1"/>
</dbReference>
<dbReference type="GO" id="GO:0004693">
    <property type="term" value="F:cyclin-dependent protein serine/threonine kinase activity"/>
    <property type="evidence" value="ECO:0007669"/>
    <property type="project" value="UniProtKB-EC"/>
</dbReference>